<evidence type="ECO:0000256" key="1">
    <source>
        <dbReference type="SAM" id="MobiDB-lite"/>
    </source>
</evidence>
<protein>
    <submittedName>
        <fullName evidence="2">Uncharacterized protein</fullName>
    </submittedName>
</protein>
<feature type="region of interest" description="Disordered" evidence="1">
    <location>
        <begin position="382"/>
        <end position="430"/>
    </location>
</feature>
<accession>A0AAD5BJ91</accession>
<organism evidence="2 3">
    <name type="scientific">Candida theae</name>
    <dbReference type="NCBI Taxonomy" id="1198502"/>
    <lineage>
        <taxon>Eukaryota</taxon>
        <taxon>Fungi</taxon>
        <taxon>Dikarya</taxon>
        <taxon>Ascomycota</taxon>
        <taxon>Saccharomycotina</taxon>
        <taxon>Pichiomycetes</taxon>
        <taxon>Debaryomycetaceae</taxon>
        <taxon>Candida/Lodderomyces clade</taxon>
        <taxon>Candida</taxon>
    </lineage>
</organism>
<dbReference type="EMBL" id="JAIHNG010000035">
    <property type="protein sequence ID" value="KAI5966655.1"/>
    <property type="molecule type" value="Genomic_DNA"/>
</dbReference>
<evidence type="ECO:0000313" key="3">
    <source>
        <dbReference type="Proteomes" id="UP001204833"/>
    </source>
</evidence>
<feature type="region of interest" description="Disordered" evidence="1">
    <location>
        <begin position="141"/>
        <end position="195"/>
    </location>
</feature>
<feature type="compositionally biased region" description="Polar residues" evidence="1">
    <location>
        <begin position="157"/>
        <end position="191"/>
    </location>
</feature>
<name>A0AAD5BJ91_9ASCO</name>
<comment type="caution">
    <text evidence="2">The sequence shown here is derived from an EMBL/GenBank/DDBJ whole genome shotgun (WGS) entry which is preliminary data.</text>
</comment>
<dbReference type="AlphaFoldDB" id="A0AAD5BJ91"/>
<gene>
    <name evidence="2" type="ORF">KGF57_000619</name>
</gene>
<dbReference type="Proteomes" id="UP001204833">
    <property type="component" value="Unassembled WGS sequence"/>
</dbReference>
<reference evidence="2 3" key="1">
    <citation type="journal article" date="2022" name="DNA Res.">
        <title>Genome analysis of five recently described species of the CUG-Ser clade uncovers Candida theae as a new hybrid lineage with pathogenic potential in the Candida parapsilosis species complex.</title>
        <authorList>
            <person name="Mixao V."/>
            <person name="Del Olmo V."/>
            <person name="Hegedusova E."/>
            <person name="Saus E."/>
            <person name="Pryszcz L."/>
            <person name="Cillingova A."/>
            <person name="Nosek J."/>
            <person name="Gabaldon T."/>
        </authorList>
    </citation>
    <scope>NUCLEOTIDE SEQUENCE [LARGE SCALE GENOMIC DNA]</scope>
    <source>
        <strain evidence="2 3">CBS 12239</strain>
    </source>
</reference>
<proteinExistence type="predicted"/>
<feature type="compositionally biased region" description="Polar residues" evidence="1">
    <location>
        <begin position="415"/>
        <end position="430"/>
    </location>
</feature>
<keyword evidence="3" id="KW-1185">Reference proteome</keyword>
<evidence type="ECO:0000313" key="2">
    <source>
        <dbReference type="EMBL" id="KAI5966655.1"/>
    </source>
</evidence>
<dbReference type="RefSeq" id="XP_051610884.1">
    <property type="nucleotide sequence ID" value="XM_051755106.1"/>
</dbReference>
<dbReference type="GeneID" id="76148678"/>
<feature type="compositionally biased region" description="Acidic residues" evidence="1">
    <location>
        <begin position="398"/>
        <end position="409"/>
    </location>
</feature>
<sequence>MSIITNRMALSTIGDGQLNSNQSLNCSTPLSNKQRSKLHQNTDDFKLKRILTPSKHKRRFPDMVTKSFSIEKSGTYYTKSSNVRTPALKSTSFAEYNTSDTSPTLHLKSSSSAFKNDKAGLAATKLKLRLQLALYKVQQNKATTTTTTTTTRDNNTKSDNLNPILSPSQSKKGTPTASPNYETKAKSMSSLPTPPEPKTYYAKSINVNLQSISKPSSSITTSLSTVAQSKTKKRDQKLKLFQIKKNSIHYSETQKKLPLIREKPNVKSTPSFNIFCPTFSINGSMNLSSISVPSVANNATTALPAITVNRKPDTQLPPINNILKTPIKRASLSRSLRFQQSFNNAAPTVMASRMPTTVDDTIDEDNDMTMLQNTTIHNSTIDQSTIISKDNDETKIQDDEDDSDNDEQEEEKKTVLTSSPFHNNLGTPNSFSVAKSLLQLGGHRM</sequence>